<dbReference type="InterPro" id="IPR002676">
    <property type="entry name" value="RimM_N"/>
</dbReference>
<feature type="domain" description="PRC-barrel" evidence="7">
    <location>
        <begin position="98"/>
        <end position="171"/>
    </location>
</feature>
<evidence type="ECO:0000256" key="5">
    <source>
        <dbReference type="HAMAP-Rule" id="MF_00014"/>
    </source>
</evidence>
<comment type="domain">
    <text evidence="5">The PRC barrel domain binds ribosomal protein uS19.</text>
</comment>
<accession>A0A511ZGE7</accession>
<dbReference type="HAMAP" id="MF_00014">
    <property type="entry name" value="Ribosome_mat_RimM"/>
    <property type="match status" value="1"/>
</dbReference>
<dbReference type="Gene3D" id="2.40.30.60">
    <property type="entry name" value="RimM"/>
    <property type="match status" value="1"/>
</dbReference>
<dbReference type="GO" id="GO:0005840">
    <property type="term" value="C:ribosome"/>
    <property type="evidence" value="ECO:0007669"/>
    <property type="project" value="InterPro"/>
</dbReference>
<comment type="subcellular location">
    <subcellularLocation>
        <location evidence="5">Cytoplasm</location>
    </subcellularLocation>
</comment>
<dbReference type="NCBIfam" id="TIGR02273">
    <property type="entry name" value="16S_RimM"/>
    <property type="match status" value="1"/>
</dbReference>
<dbReference type="InterPro" id="IPR027275">
    <property type="entry name" value="PRC-brl_dom"/>
</dbReference>
<dbReference type="Pfam" id="PF05239">
    <property type="entry name" value="PRC"/>
    <property type="match status" value="1"/>
</dbReference>
<sequence length="173" mass="19831">MRDMNTEKLKIGKIVNTHGIRGEVKVLRITDFEERFTPGNEVIITSEQKDIILTIDSHRIHKGFDLITFKGYSNINDVEKWKGMNLYIDKDQAEELEEDAYYYHEIIGCRVETTEGESLGKIKEILSPGANDVWVVQRPGKKDLLLPYIEDVVKNVDIETGTISVELMEGMLD</sequence>
<keyword evidence="3 5" id="KW-0698">rRNA processing</keyword>
<evidence type="ECO:0000313" key="8">
    <source>
        <dbReference type="EMBL" id="GEN86523.1"/>
    </source>
</evidence>
<dbReference type="GO" id="GO:0043022">
    <property type="term" value="F:ribosome binding"/>
    <property type="evidence" value="ECO:0007669"/>
    <property type="project" value="InterPro"/>
</dbReference>
<evidence type="ECO:0000256" key="2">
    <source>
        <dbReference type="ARBA" id="ARBA00022517"/>
    </source>
</evidence>
<dbReference type="SUPFAM" id="SSF50346">
    <property type="entry name" value="PRC-barrel domain"/>
    <property type="match status" value="1"/>
</dbReference>
<name>A0A511ZGE7_9BACI</name>
<dbReference type="GO" id="GO:0006364">
    <property type="term" value="P:rRNA processing"/>
    <property type="evidence" value="ECO:0007669"/>
    <property type="project" value="UniProtKB-UniRule"/>
</dbReference>
<dbReference type="GO" id="GO:0042274">
    <property type="term" value="P:ribosomal small subunit biogenesis"/>
    <property type="evidence" value="ECO:0007669"/>
    <property type="project" value="UniProtKB-UniRule"/>
</dbReference>
<dbReference type="Proteomes" id="UP000321558">
    <property type="component" value="Unassembled WGS sequence"/>
</dbReference>
<keyword evidence="4 5" id="KW-0143">Chaperone</keyword>
<proteinExistence type="inferred from homology"/>
<keyword evidence="2 5" id="KW-0690">Ribosome biogenesis</keyword>
<comment type="caution">
    <text evidence="8">The sequence shown here is derived from an EMBL/GenBank/DDBJ whole genome shotgun (WGS) entry which is preliminary data.</text>
</comment>
<dbReference type="InterPro" id="IPR036976">
    <property type="entry name" value="RimM_N_sf"/>
</dbReference>
<keyword evidence="9" id="KW-1185">Reference proteome</keyword>
<dbReference type="STRING" id="582851.GCA_900162665_00367"/>
<evidence type="ECO:0000256" key="4">
    <source>
        <dbReference type="ARBA" id="ARBA00023186"/>
    </source>
</evidence>
<dbReference type="InterPro" id="IPR011033">
    <property type="entry name" value="PRC_barrel-like_sf"/>
</dbReference>
<evidence type="ECO:0000313" key="9">
    <source>
        <dbReference type="Proteomes" id="UP000321558"/>
    </source>
</evidence>
<dbReference type="EMBL" id="BJYM01000004">
    <property type="protein sequence ID" value="GEN86523.1"/>
    <property type="molecule type" value="Genomic_DNA"/>
</dbReference>
<dbReference type="GO" id="GO:0005737">
    <property type="term" value="C:cytoplasm"/>
    <property type="evidence" value="ECO:0007669"/>
    <property type="project" value="UniProtKB-SubCell"/>
</dbReference>
<reference evidence="8 9" key="1">
    <citation type="submission" date="2019-07" db="EMBL/GenBank/DDBJ databases">
        <title>Whole genome shotgun sequence of Oceanobacillus sojae NBRC 105379.</title>
        <authorList>
            <person name="Hosoyama A."/>
            <person name="Uohara A."/>
            <person name="Ohji S."/>
            <person name="Ichikawa N."/>
        </authorList>
    </citation>
    <scope>NUCLEOTIDE SEQUENCE [LARGE SCALE GENOMIC DNA]</scope>
    <source>
        <strain evidence="8 9">NBRC 105379</strain>
    </source>
</reference>
<comment type="function">
    <text evidence="5">An accessory protein needed during the final step in the assembly of 30S ribosomal subunit, possibly for assembly of the head region. Essential for efficient processing of 16S rRNA. May be needed both before and after RbfA during the maturation of 16S rRNA. It has affinity for free ribosomal 30S subunits but not for 70S ribosomes.</text>
</comment>
<dbReference type="Gene3D" id="2.30.30.240">
    <property type="entry name" value="PRC-barrel domain"/>
    <property type="match status" value="1"/>
</dbReference>
<evidence type="ECO:0000256" key="1">
    <source>
        <dbReference type="ARBA" id="ARBA00022490"/>
    </source>
</evidence>
<feature type="domain" description="RimM N-terminal" evidence="6">
    <location>
        <begin position="11"/>
        <end position="92"/>
    </location>
</feature>
<evidence type="ECO:0000256" key="3">
    <source>
        <dbReference type="ARBA" id="ARBA00022552"/>
    </source>
</evidence>
<dbReference type="InterPro" id="IPR011961">
    <property type="entry name" value="RimM"/>
</dbReference>
<comment type="similarity">
    <text evidence="5">Belongs to the RimM family.</text>
</comment>
<dbReference type="AlphaFoldDB" id="A0A511ZGE7"/>
<keyword evidence="1 5" id="KW-0963">Cytoplasm</keyword>
<evidence type="ECO:0000259" key="7">
    <source>
        <dbReference type="Pfam" id="PF05239"/>
    </source>
</evidence>
<comment type="subunit">
    <text evidence="5">Binds ribosomal protein uS19.</text>
</comment>
<organism evidence="8 9">
    <name type="scientific">Oceanobacillus sojae</name>
    <dbReference type="NCBI Taxonomy" id="582851"/>
    <lineage>
        <taxon>Bacteria</taxon>
        <taxon>Bacillati</taxon>
        <taxon>Bacillota</taxon>
        <taxon>Bacilli</taxon>
        <taxon>Bacillales</taxon>
        <taxon>Bacillaceae</taxon>
        <taxon>Oceanobacillus</taxon>
    </lineage>
</organism>
<dbReference type="InterPro" id="IPR009000">
    <property type="entry name" value="Transl_B-barrel_sf"/>
</dbReference>
<evidence type="ECO:0000259" key="6">
    <source>
        <dbReference type="Pfam" id="PF01782"/>
    </source>
</evidence>
<dbReference type="PANTHER" id="PTHR33692">
    <property type="entry name" value="RIBOSOME MATURATION FACTOR RIMM"/>
    <property type="match status" value="1"/>
</dbReference>
<gene>
    <name evidence="5 8" type="primary">rimM</name>
    <name evidence="8" type="ORF">OSO01_12620</name>
</gene>
<protein>
    <recommendedName>
        <fullName evidence="5">Ribosome maturation factor RimM</fullName>
    </recommendedName>
</protein>
<dbReference type="Pfam" id="PF01782">
    <property type="entry name" value="RimM"/>
    <property type="match status" value="1"/>
</dbReference>
<dbReference type="PANTHER" id="PTHR33692:SF1">
    <property type="entry name" value="RIBOSOME MATURATION FACTOR RIMM"/>
    <property type="match status" value="1"/>
</dbReference>
<dbReference type="SUPFAM" id="SSF50447">
    <property type="entry name" value="Translation proteins"/>
    <property type="match status" value="1"/>
</dbReference>